<reference evidence="1 2" key="2">
    <citation type="journal article" date="2022" name="Mol. Ecol. Resour.">
        <title>The genomes of chicory, endive, great burdock and yacon provide insights into Asteraceae paleo-polyploidization history and plant inulin production.</title>
        <authorList>
            <person name="Fan W."/>
            <person name="Wang S."/>
            <person name="Wang H."/>
            <person name="Wang A."/>
            <person name="Jiang F."/>
            <person name="Liu H."/>
            <person name="Zhao H."/>
            <person name="Xu D."/>
            <person name="Zhang Y."/>
        </authorList>
    </citation>
    <scope>NUCLEOTIDE SEQUENCE [LARGE SCALE GENOMIC DNA]</scope>
    <source>
        <strain evidence="2">cv. Niubang</strain>
    </source>
</reference>
<keyword evidence="2" id="KW-1185">Reference proteome</keyword>
<organism evidence="1 2">
    <name type="scientific">Arctium lappa</name>
    <name type="common">Greater burdock</name>
    <name type="synonym">Lappa major</name>
    <dbReference type="NCBI Taxonomy" id="4217"/>
    <lineage>
        <taxon>Eukaryota</taxon>
        <taxon>Viridiplantae</taxon>
        <taxon>Streptophyta</taxon>
        <taxon>Embryophyta</taxon>
        <taxon>Tracheophyta</taxon>
        <taxon>Spermatophyta</taxon>
        <taxon>Magnoliopsida</taxon>
        <taxon>eudicotyledons</taxon>
        <taxon>Gunneridae</taxon>
        <taxon>Pentapetalae</taxon>
        <taxon>asterids</taxon>
        <taxon>campanulids</taxon>
        <taxon>Asterales</taxon>
        <taxon>Asteraceae</taxon>
        <taxon>Carduoideae</taxon>
        <taxon>Cardueae</taxon>
        <taxon>Arctiinae</taxon>
        <taxon>Arctium</taxon>
    </lineage>
</organism>
<protein>
    <submittedName>
        <fullName evidence="1">Uncharacterized protein</fullName>
    </submittedName>
</protein>
<dbReference type="Proteomes" id="UP001055879">
    <property type="component" value="Linkage Group LG02"/>
</dbReference>
<accession>A0ACB9EI61</accession>
<name>A0ACB9EI61_ARCLA</name>
<proteinExistence type="predicted"/>
<evidence type="ECO:0000313" key="1">
    <source>
        <dbReference type="EMBL" id="KAI3758141.1"/>
    </source>
</evidence>
<dbReference type="EMBL" id="CM042048">
    <property type="protein sequence ID" value="KAI3758141.1"/>
    <property type="molecule type" value="Genomic_DNA"/>
</dbReference>
<evidence type="ECO:0000313" key="2">
    <source>
        <dbReference type="Proteomes" id="UP001055879"/>
    </source>
</evidence>
<reference evidence="2" key="1">
    <citation type="journal article" date="2022" name="Mol. Ecol. Resour.">
        <title>The genomes of chicory, endive, great burdock and yacon provide insights into Asteraceae palaeo-polyploidization history and plant inulin production.</title>
        <authorList>
            <person name="Fan W."/>
            <person name="Wang S."/>
            <person name="Wang H."/>
            <person name="Wang A."/>
            <person name="Jiang F."/>
            <person name="Liu H."/>
            <person name="Zhao H."/>
            <person name="Xu D."/>
            <person name="Zhang Y."/>
        </authorList>
    </citation>
    <scope>NUCLEOTIDE SEQUENCE [LARGE SCALE GENOMIC DNA]</scope>
    <source>
        <strain evidence="2">cv. Niubang</strain>
    </source>
</reference>
<gene>
    <name evidence="1" type="ORF">L6452_05693</name>
</gene>
<comment type="caution">
    <text evidence="1">The sequence shown here is derived from an EMBL/GenBank/DDBJ whole genome shotgun (WGS) entry which is preliminary data.</text>
</comment>
<sequence>MDKLLNRFCTSGKLDHRASCRIMDRFEQQVNNQGRSLPVLVPSNRPQTAGRLWDMSFQVVAAMLNKLVRVFKLRSVNHEQEGQIYSVRNIDGQKHD</sequence>